<dbReference type="InterPro" id="IPR023780">
    <property type="entry name" value="Chromo_domain"/>
</dbReference>
<reference evidence="3" key="1">
    <citation type="submission" date="2025-08" db="UniProtKB">
        <authorList>
            <consortium name="Ensembl"/>
        </authorList>
    </citation>
    <scope>IDENTIFICATION</scope>
</reference>
<dbReference type="SMART" id="SM00298">
    <property type="entry name" value="CHROMO"/>
    <property type="match status" value="1"/>
</dbReference>
<sequence length="287" mass="32119">RPNPNSSSLIIATVCPSYVPGQRVWLSTQHIKLRVPSHKLAPRFIGPYRVLQCINPVCYALELPKYLRIPNSFHTSLLKPLVCIRYSAPVKQPPPVLVQAQEEYEVQALINSRWSRGGLQYLVHWKGYSLEERSWVAASDVHAPGLVSAYHCRFPSRPRARRQGGGAVTVAHVQGSVAPSTHVQGSVAPSAHVQGLCLQPMAREVLRLRPMAIEVLRLRPMSREVLRLRPMSREVLRLQPISREMLRSSQQLISRKPCSGVLCTTGQRMVLPTNQTQHAGRTTNCST</sequence>
<comment type="subcellular location">
    <subcellularLocation>
        <location evidence="1">Nucleus</location>
    </subcellularLocation>
</comment>
<dbReference type="AlphaFoldDB" id="A0A8C5P883"/>
<reference evidence="3" key="2">
    <citation type="submission" date="2025-09" db="UniProtKB">
        <authorList>
            <consortium name="Ensembl"/>
        </authorList>
    </citation>
    <scope>IDENTIFICATION</scope>
</reference>
<dbReference type="Ensembl" id="ENSLLET00000005381.1">
    <property type="protein sequence ID" value="ENSLLEP00000005155.1"/>
    <property type="gene ID" value="ENSLLEG00000003293.1"/>
</dbReference>
<dbReference type="Pfam" id="PF00385">
    <property type="entry name" value="Chromo"/>
    <property type="match status" value="1"/>
</dbReference>
<dbReference type="InterPro" id="IPR016197">
    <property type="entry name" value="Chromo-like_dom_sf"/>
</dbReference>
<evidence type="ECO:0000256" key="1">
    <source>
        <dbReference type="ARBA" id="ARBA00004123"/>
    </source>
</evidence>
<organism evidence="3 4">
    <name type="scientific">Leptobrachium leishanense</name>
    <name type="common">Leishan spiny toad</name>
    <dbReference type="NCBI Taxonomy" id="445787"/>
    <lineage>
        <taxon>Eukaryota</taxon>
        <taxon>Metazoa</taxon>
        <taxon>Chordata</taxon>
        <taxon>Craniata</taxon>
        <taxon>Vertebrata</taxon>
        <taxon>Euteleostomi</taxon>
        <taxon>Amphibia</taxon>
        <taxon>Batrachia</taxon>
        <taxon>Anura</taxon>
        <taxon>Pelobatoidea</taxon>
        <taxon>Megophryidae</taxon>
        <taxon>Leptobrachium</taxon>
    </lineage>
</organism>
<evidence type="ECO:0000313" key="4">
    <source>
        <dbReference type="Proteomes" id="UP000694569"/>
    </source>
</evidence>
<dbReference type="Pfam" id="PF24626">
    <property type="entry name" value="SH3_Tf2-1"/>
    <property type="match status" value="1"/>
</dbReference>
<dbReference type="GO" id="GO:0005634">
    <property type="term" value="C:nucleus"/>
    <property type="evidence" value="ECO:0007669"/>
    <property type="project" value="UniProtKB-SubCell"/>
</dbReference>
<dbReference type="Proteomes" id="UP000694569">
    <property type="component" value="Unplaced"/>
</dbReference>
<feature type="domain" description="Chromo" evidence="2">
    <location>
        <begin position="104"/>
        <end position="162"/>
    </location>
</feature>
<keyword evidence="4" id="KW-1185">Reference proteome</keyword>
<accession>A0A8C5P883</accession>
<dbReference type="GeneTree" id="ENSGT00960000189474"/>
<dbReference type="PROSITE" id="PS50013">
    <property type="entry name" value="CHROMO_2"/>
    <property type="match status" value="1"/>
</dbReference>
<proteinExistence type="predicted"/>
<name>A0A8C5P883_9ANUR</name>
<protein>
    <recommendedName>
        <fullName evidence="2">Chromo domain-containing protein</fullName>
    </recommendedName>
</protein>
<dbReference type="Gene3D" id="2.40.50.40">
    <property type="match status" value="1"/>
</dbReference>
<dbReference type="SUPFAM" id="SSF54160">
    <property type="entry name" value="Chromo domain-like"/>
    <property type="match status" value="1"/>
</dbReference>
<evidence type="ECO:0000259" key="2">
    <source>
        <dbReference type="PROSITE" id="PS50013"/>
    </source>
</evidence>
<dbReference type="InterPro" id="IPR056924">
    <property type="entry name" value="SH3_Tf2-1"/>
</dbReference>
<dbReference type="InterPro" id="IPR000953">
    <property type="entry name" value="Chromo/chromo_shadow_dom"/>
</dbReference>
<evidence type="ECO:0000313" key="3">
    <source>
        <dbReference type="Ensembl" id="ENSLLEP00000005155.1"/>
    </source>
</evidence>
<dbReference type="OrthoDB" id="9908938at2759"/>